<dbReference type="EMBL" id="BMIK01000013">
    <property type="protein sequence ID" value="GGC39073.1"/>
    <property type="molecule type" value="Genomic_DNA"/>
</dbReference>
<sequence length="166" mass="18784">MSNLFLQVLWLMLHPFYVSITAVDYNKEAQRMEISCRIFYDDLETALKAGGGGSTIDLINPVNRGQTDSLIARYLRNHLSLSVDGKPQALRYLGYEIEDDVAWCYLESGEITAVQRIVIDNCLLLDQFARQSNILHVTAYGRRKSTKLDNPEHRAVFEWGSGIGGQ</sequence>
<protein>
    <submittedName>
        <fullName evidence="1">Uncharacterized protein</fullName>
    </submittedName>
</protein>
<gene>
    <name evidence="1" type="ORF">GCM10011386_33980</name>
</gene>
<proteinExistence type="predicted"/>
<dbReference type="Pfam" id="PF20420">
    <property type="entry name" value="DUF6702"/>
    <property type="match status" value="1"/>
</dbReference>
<keyword evidence="2" id="KW-1185">Reference proteome</keyword>
<dbReference type="RefSeq" id="WP_188752652.1">
    <property type="nucleotide sequence ID" value="NZ_BMIK01000013.1"/>
</dbReference>
<organism evidence="1 2">
    <name type="scientific">Parapedobacter defluvii</name>
    <dbReference type="NCBI Taxonomy" id="2045106"/>
    <lineage>
        <taxon>Bacteria</taxon>
        <taxon>Pseudomonadati</taxon>
        <taxon>Bacteroidota</taxon>
        <taxon>Sphingobacteriia</taxon>
        <taxon>Sphingobacteriales</taxon>
        <taxon>Sphingobacteriaceae</taxon>
        <taxon>Parapedobacter</taxon>
    </lineage>
</organism>
<name>A0ABQ1MH50_9SPHI</name>
<dbReference type="InterPro" id="IPR046525">
    <property type="entry name" value="DUF6702"/>
</dbReference>
<reference evidence="2" key="1">
    <citation type="journal article" date="2019" name="Int. J. Syst. Evol. Microbiol.">
        <title>The Global Catalogue of Microorganisms (GCM) 10K type strain sequencing project: providing services to taxonomists for standard genome sequencing and annotation.</title>
        <authorList>
            <consortium name="The Broad Institute Genomics Platform"/>
            <consortium name="The Broad Institute Genome Sequencing Center for Infectious Disease"/>
            <person name="Wu L."/>
            <person name="Ma J."/>
        </authorList>
    </citation>
    <scope>NUCLEOTIDE SEQUENCE [LARGE SCALE GENOMIC DNA]</scope>
    <source>
        <strain evidence="2">CGMCC 1.15342</strain>
    </source>
</reference>
<evidence type="ECO:0000313" key="2">
    <source>
        <dbReference type="Proteomes" id="UP000597338"/>
    </source>
</evidence>
<dbReference type="Proteomes" id="UP000597338">
    <property type="component" value="Unassembled WGS sequence"/>
</dbReference>
<comment type="caution">
    <text evidence="1">The sequence shown here is derived from an EMBL/GenBank/DDBJ whole genome shotgun (WGS) entry which is preliminary data.</text>
</comment>
<accession>A0ABQ1MH50</accession>
<evidence type="ECO:0000313" key="1">
    <source>
        <dbReference type="EMBL" id="GGC39073.1"/>
    </source>
</evidence>